<dbReference type="PANTHER" id="PTHR10390:SF44">
    <property type="entry name" value="SIX HOMEOBOX 4"/>
    <property type="match status" value="1"/>
</dbReference>
<dbReference type="CDD" id="cd00086">
    <property type="entry name" value="homeodomain"/>
    <property type="match status" value="1"/>
</dbReference>
<dbReference type="SMART" id="SM00389">
    <property type="entry name" value="HOX"/>
    <property type="match status" value="1"/>
</dbReference>
<evidence type="ECO:0000256" key="9">
    <source>
        <dbReference type="PROSITE-ProRule" id="PRU00108"/>
    </source>
</evidence>
<dbReference type="AlphaFoldDB" id="A0A2J7Q4B4"/>
<dbReference type="PROSITE" id="PS00027">
    <property type="entry name" value="HOMEOBOX_1"/>
    <property type="match status" value="1"/>
</dbReference>
<keyword evidence="8 9" id="KW-0539">Nucleus</keyword>
<evidence type="ECO:0000259" key="12">
    <source>
        <dbReference type="PROSITE" id="PS50071"/>
    </source>
</evidence>
<comment type="subcellular location">
    <subcellularLocation>
        <location evidence="2">Cytoplasm</location>
    </subcellularLocation>
    <subcellularLocation>
        <location evidence="1 9 10">Nucleus</location>
    </subcellularLocation>
</comment>
<dbReference type="InterPro" id="IPR017970">
    <property type="entry name" value="Homeobox_CS"/>
</dbReference>
<evidence type="ECO:0000256" key="11">
    <source>
        <dbReference type="SAM" id="MobiDB-lite"/>
    </source>
</evidence>
<evidence type="ECO:0000256" key="1">
    <source>
        <dbReference type="ARBA" id="ARBA00004123"/>
    </source>
</evidence>
<dbReference type="InParanoid" id="A0A2J7Q4B4"/>
<dbReference type="PANTHER" id="PTHR10390">
    <property type="entry name" value="HOMEOBOX PROTEIN SIX"/>
    <property type="match status" value="1"/>
</dbReference>
<comment type="caution">
    <text evidence="13">The sequence shown here is derived from an EMBL/GenBank/DDBJ whole genome shotgun (WGS) entry which is preliminary data.</text>
</comment>
<evidence type="ECO:0000256" key="10">
    <source>
        <dbReference type="RuleBase" id="RU000682"/>
    </source>
</evidence>
<dbReference type="STRING" id="105785.A0A2J7Q4B4"/>
<dbReference type="OrthoDB" id="3501850at2759"/>
<keyword evidence="6 9" id="KW-0371">Homeobox</keyword>
<accession>A0A2J7Q4B4</accession>
<dbReference type="Gene3D" id="1.10.10.60">
    <property type="entry name" value="Homeodomain-like"/>
    <property type="match status" value="1"/>
</dbReference>
<dbReference type="Pfam" id="PF00046">
    <property type="entry name" value="Homeodomain"/>
    <property type="match status" value="1"/>
</dbReference>
<dbReference type="Pfam" id="PF16878">
    <property type="entry name" value="SIX1_SD"/>
    <property type="match status" value="1"/>
</dbReference>
<dbReference type="FunFam" id="1.10.10.60:FF:000085">
    <property type="entry name" value="SIX homeobox 5"/>
    <property type="match status" value="1"/>
</dbReference>
<dbReference type="InterPro" id="IPR009057">
    <property type="entry name" value="Homeodomain-like_sf"/>
</dbReference>
<evidence type="ECO:0000256" key="6">
    <source>
        <dbReference type="ARBA" id="ARBA00023155"/>
    </source>
</evidence>
<feature type="compositionally biased region" description="Low complexity" evidence="11">
    <location>
        <begin position="8"/>
        <end position="26"/>
    </location>
</feature>
<organism evidence="13 14">
    <name type="scientific">Cryptotermes secundus</name>
    <dbReference type="NCBI Taxonomy" id="105785"/>
    <lineage>
        <taxon>Eukaryota</taxon>
        <taxon>Metazoa</taxon>
        <taxon>Ecdysozoa</taxon>
        <taxon>Arthropoda</taxon>
        <taxon>Hexapoda</taxon>
        <taxon>Insecta</taxon>
        <taxon>Pterygota</taxon>
        <taxon>Neoptera</taxon>
        <taxon>Polyneoptera</taxon>
        <taxon>Dictyoptera</taxon>
        <taxon>Blattodea</taxon>
        <taxon>Blattoidea</taxon>
        <taxon>Termitoidae</taxon>
        <taxon>Kalotermitidae</taxon>
        <taxon>Cryptotermitinae</taxon>
        <taxon>Cryptotermes</taxon>
    </lineage>
</organism>
<proteinExistence type="predicted"/>
<feature type="DNA-binding region" description="Homeobox" evidence="9">
    <location>
        <begin position="207"/>
        <end position="257"/>
    </location>
</feature>
<dbReference type="InterPro" id="IPR001356">
    <property type="entry name" value="HD"/>
</dbReference>
<evidence type="ECO:0000256" key="7">
    <source>
        <dbReference type="ARBA" id="ARBA00023163"/>
    </source>
</evidence>
<feature type="domain" description="Homeobox" evidence="12">
    <location>
        <begin position="205"/>
        <end position="256"/>
    </location>
</feature>
<dbReference type="Proteomes" id="UP000235965">
    <property type="component" value="Unassembled WGS sequence"/>
</dbReference>
<gene>
    <name evidence="13" type="ORF">B7P43_G10596</name>
</gene>
<keyword evidence="7" id="KW-0804">Transcription</keyword>
<dbReference type="GO" id="GO:0005667">
    <property type="term" value="C:transcription regulator complex"/>
    <property type="evidence" value="ECO:0007669"/>
    <property type="project" value="TreeGrafter"/>
</dbReference>
<feature type="region of interest" description="Disordered" evidence="11">
    <location>
        <begin position="316"/>
        <end position="340"/>
    </location>
</feature>
<evidence type="ECO:0000256" key="5">
    <source>
        <dbReference type="ARBA" id="ARBA00023125"/>
    </source>
</evidence>
<evidence type="ECO:0000256" key="3">
    <source>
        <dbReference type="ARBA" id="ARBA00022473"/>
    </source>
</evidence>
<dbReference type="SUPFAM" id="SSF46689">
    <property type="entry name" value="Homeodomain-like"/>
    <property type="match status" value="1"/>
</dbReference>
<keyword evidence="14" id="KW-1185">Reference proteome</keyword>
<protein>
    <recommendedName>
        <fullName evidence="12">Homeobox domain-containing protein</fullName>
    </recommendedName>
</protein>
<keyword evidence="4" id="KW-0805">Transcription regulation</keyword>
<dbReference type="GO" id="GO:0000981">
    <property type="term" value="F:DNA-binding transcription factor activity, RNA polymerase II-specific"/>
    <property type="evidence" value="ECO:0007669"/>
    <property type="project" value="InterPro"/>
</dbReference>
<evidence type="ECO:0000313" key="14">
    <source>
        <dbReference type="Proteomes" id="UP000235965"/>
    </source>
</evidence>
<dbReference type="GO" id="GO:0005634">
    <property type="term" value="C:nucleus"/>
    <property type="evidence" value="ECO:0007669"/>
    <property type="project" value="UniProtKB-SubCell"/>
</dbReference>
<dbReference type="PROSITE" id="PS50071">
    <property type="entry name" value="HOMEOBOX_2"/>
    <property type="match status" value="1"/>
</dbReference>
<dbReference type="GO" id="GO:0000978">
    <property type="term" value="F:RNA polymerase II cis-regulatory region sequence-specific DNA binding"/>
    <property type="evidence" value="ECO:0007669"/>
    <property type="project" value="TreeGrafter"/>
</dbReference>
<dbReference type="FunCoup" id="A0A2J7Q4B4">
    <property type="interactions" value="4"/>
</dbReference>
<sequence>MDIPLATSPDSFADPMSSPASDSSCSRGRLELDMNAVHDLATSATSVSNYCGGTTTVTSLNKHHQNMVTEFMSNNVNKRALSFSQDQIACICETQQQAGNLERLSRFLETLSPKELLRGNEAVLRARAAVAYHSGAYHELYAILESHNYDIRYHAELQQMWFKAHYKEQEKTRGRALGAVDKYRLRKKYPLPKTIWDGEETVYCFKEKSRNALKECYHRNRYPTPDEKRNLAKKTGLTLTQVSNWFKNRRQRDRTPQPRGELGLMCQGNEGLLSASPGGPVMDLANLPDLKPLCYSAASKLFGDSSGSSMGVVKNEPGVSGAVGSGGGEEAGGGASTATHHHHMLHPATYHHGYHGYDPGALASLHHSAVSHS</sequence>
<dbReference type="EMBL" id="NEVH01018385">
    <property type="protein sequence ID" value="PNF23431.1"/>
    <property type="molecule type" value="Genomic_DNA"/>
</dbReference>
<keyword evidence="5 9" id="KW-0238">DNA-binding</keyword>
<dbReference type="InterPro" id="IPR031701">
    <property type="entry name" value="SIX1_SD"/>
</dbReference>
<dbReference type="GO" id="GO:0005737">
    <property type="term" value="C:cytoplasm"/>
    <property type="evidence" value="ECO:0007669"/>
    <property type="project" value="UniProtKB-SubCell"/>
</dbReference>
<evidence type="ECO:0000256" key="8">
    <source>
        <dbReference type="ARBA" id="ARBA00023242"/>
    </source>
</evidence>
<evidence type="ECO:0000256" key="4">
    <source>
        <dbReference type="ARBA" id="ARBA00023015"/>
    </source>
</evidence>
<feature type="region of interest" description="Disordered" evidence="11">
    <location>
        <begin position="1"/>
        <end position="26"/>
    </location>
</feature>
<reference evidence="13 14" key="1">
    <citation type="submission" date="2017-12" db="EMBL/GenBank/DDBJ databases">
        <title>Hemimetabolous genomes reveal molecular basis of termite eusociality.</title>
        <authorList>
            <person name="Harrison M.C."/>
            <person name="Jongepier E."/>
            <person name="Robertson H.M."/>
            <person name="Arning N."/>
            <person name="Bitard-Feildel T."/>
            <person name="Chao H."/>
            <person name="Childers C.P."/>
            <person name="Dinh H."/>
            <person name="Doddapaneni H."/>
            <person name="Dugan S."/>
            <person name="Gowin J."/>
            <person name="Greiner C."/>
            <person name="Han Y."/>
            <person name="Hu H."/>
            <person name="Hughes D.S.T."/>
            <person name="Huylmans A.-K."/>
            <person name="Kemena C."/>
            <person name="Kremer L.P.M."/>
            <person name="Lee S.L."/>
            <person name="Lopez-Ezquerra A."/>
            <person name="Mallet L."/>
            <person name="Monroy-Kuhn J.M."/>
            <person name="Moser A."/>
            <person name="Murali S.C."/>
            <person name="Muzny D.M."/>
            <person name="Otani S."/>
            <person name="Piulachs M.-D."/>
            <person name="Poelchau M."/>
            <person name="Qu J."/>
            <person name="Schaub F."/>
            <person name="Wada-Katsumata A."/>
            <person name="Worley K.C."/>
            <person name="Xie Q."/>
            <person name="Ylla G."/>
            <person name="Poulsen M."/>
            <person name="Gibbs R.A."/>
            <person name="Schal C."/>
            <person name="Richards S."/>
            <person name="Belles X."/>
            <person name="Korb J."/>
            <person name="Bornberg-Bauer E."/>
        </authorList>
    </citation>
    <scope>NUCLEOTIDE SEQUENCE [LARGE SCALE GENOMIC DNA]</scope>
    <source>
        <tissue evidence="13">Whole body</tissue>
    </source>
</reference>
<name>A0A2J7Q4B4_9NEOP</name>
<feature type="compositionally biased region" description="Gly residues" evidence="11">
    <location>
        <begin position="321"/>
        <end position="335"/>
    </location>
</feature>
<keyword evidence="3" id="KW-0217">Developmental protein</keyword>
<evidence type="ECO:0000313" key="13">
    <source>
        <dbReference type="EMBL" id="PNF23431.1"/>
    </source>
</evidence>
<evidence type="ECO:0000256" key="2">
    <source>
        <dbReference type="ARBA" id="ARBA00004496"/>
    </source>
</evidence>